<reference evidence="4" key="1">
    <citation type="submission" date="2022-07" db="EMBL/GenBank/DDBJ databases">
        <title>Phylogenomic reconstructions and comparative analyses of Kickxellomycotina fungi.</title>
        <authorList>
            <person name="Reynolds N.K."/>
            <person name="Stajich J.E."/>
            <person name="Barry K."/>
            <person name="Grigoriev I.V."/>
            <person name="Crous P."/>
            <person name="Smith M.E."/>
        </authorList>
    </citation>
    <scope>NUCLEOTIDE SEQUENCE</scope>
    <source>
        <strain evidence="4">NRRL 3115</strain>
    </source>
</reference>
<dbReference type="PANTHER" id="PTHR13774:SF17">
    <property type="entry name" value="PHENAZINE BIOSYNTHESIS-LIKE DOMAIN-CONTAINING PROTEIN"/>
    <property type="match status" value="1"/>
</dbReference>
<dbReference type="PIRSF" id="PIRSF016184">
    <property type="entry name" value="PhzC_PhzF"/>
    <property type="match status" value="1"/>
</dbReference>
<comment type="similarity">
    <text evidence="1">Belongs to the PhzF family.</text>
</comment>
<name>A0A9W8G2Y8_9FUNG</name>
<evidence type="ECO:0000256" key="1">
    <source>
        <dbReference type="ARBA" id="ARBA00008270"/>
    </source>
</evidence>
<dbReference type="InterPro" id="IPR003719">
    <property type="entry name" value="Phenazine_PhzF-like"/>
</dbReference>
<sequence>MTSYRIFIADAFTSVPFRGNQAAVVPVPPDAPINDHLMQTVAAEMNLSETAFVTPVGQDSSFETSSRFELRWFTPVSEVKLCGHATLATAHALFFEENNTNDTLYFDTLSGELTVRRKEDNRLEMAFPADAPEHIEDDENAKVLVAAVLGKYKPTIELMISPSLRYMIIYDPDCNETELASLAPAIDKNAIEAGNRLLTNAVIVTTRGSDRDYKCRVFAPWVGIDEDPVTGSAQTVLAPFWNSRLGKTSFISQQCSQRVGELQVELVGSHVIVSGQTVVVLRGSISV</sequence>
<dbReference type="AlphaFoldDB" id="A0A9W8G2Y8"/>
<dbReference type="Pfam" id="PF02567">
    <property type="entry name" value="PhzC-PhzF"/>
    <property type="match status" value="1"/>
</dbReference>
<feature type="active site" evidence="3">
    <location>
        <position position="49"/>
    </location>
</feature>
<dbReference type="NCBIfam" id="TIGR00654">
    <property type="entry name" value="PhzF_family"/>
    <property type="match status" value="1"/>
</dbReference>
<gene>
    <name evidence="4" type="ORF">GGI25_005254</name>
</gene>
<evidence type="ECO:0000313" key="5">
    <source>
        <dbReference type="Proteomes" id="UP001151518"/>
    </source>
</evidence>
<dbReference type="EMBL" id="JANBTW010000089">
    <property type="protein sequence ID" value="KAJ2672060.1"/>
    <property type="molecule type" value="Genomic_DNA"/>
</dbReference>
<accession>A0A9W8G2Y8</accession>
<dbReference type="GO" id="GO:0016853">
    <property type="term" value="F:isomerase activity"/>
    <property type="evidence" value="ECO:0007669"/>
    <property type="project" value="UniProtKB-KW"/>
</dbReference>
<dbReference type="Gene3D" id="3.10.310.10">
    <property type="entry name" value="Diaminopimelate Epimerase, Chain A, domain 1"/>
    <property type="match status" value="2"/>
</dbReference>
<evidence type="ECO:0000256" key="2">
    <source>
        <dbReference type="ARBA" id="ARBA00023235"/>
    </source>
</evidence>
<dbReference type="PANTHER" id="PTHR13774">
    <property type="entry name" value="PHENAZINE BIOSYNTHESIS PROTEIN"/>
    <property type="match status" value="1"/>
</dbReference>
<organism evidence="4 5">
    <name type="scientific">Coemansia spiralis</name>
    <dbReference type="NCBI Taxonomy" id="417178"/>
    <lineage>
        <taxon>Eukaryota</taxon>
        <taxon>Fungi</taxon>
        <taxon>Fungi incertae sedis</taxon>
        <taxon>Zoopagomycota</taxon>
        <taxon>Kickxellomycotina</taxon>
        <taxon>Kickxellomycetes</taxon>
        <taxon>Kickxellales</taxon>
        <taxon>Kickxellaceae</taxon>
        <taxon>Coemansia</taxon>
    </lineage>
</organism>
<keyword evidence="2" id="KW-0413">Isomerase</keyword>
<comment type="caution">
    <text evidence="4">The sequence shown here is derived from an EMBL/GenBank/DDBJ whole genome shotgun (WGS) entry which is preliminary data.</text>
</comment>
<proteinExistence type="inferred from homology"/>
<dbReference type="OrthoDB" id="75169at2759"/>
<evidence type="ECO:0000313" key="4">
    <source>
        <dbReference type="EMBL" id="KAJ2672060.1"/>
    </source>
</evidence>
<evidence type="ECO:0000256" key="3">
    <source>
        <dbReference type="PIRSR" id="PIRSR016184-1"/>
    </source>
</evidence>
<dbReference type="GO" id="GO:0005737">
    <property type="term" value="C:cytoplasm"/>
    <property type="evidence" value="ECO:0007669"/>
    <property type="project" value="TreeGrafter"/>
</dbReference>
<evidence type="ECO:0008006" key="6">
    <source>
        <dbReference type="Google" id="ProtNLM"/>
    </source>
</evidence>
<dbReference type="Proteomes" id="UP001151518">
    <property type="component" value="Unassembled WGS sequence"/>
</dbReference>
<dbReference type="SUPFAM" id="SSF54506">
    <property type="entry name" value="Diaminopimelate epimerase-like"/>
    <property type="match status" value="1"/>
</dbReference>
<protein>
    <recommendedName>
        <fullName evidence="6">Phenazine biosynthesis PhzC/PhzF protein</fullName>
    </recommendedName>
</protein>